<feature type="coiled-coil region" evidence="1">
    <location>
        <begin position="329"/>
        <end position="395"/>
    </location>
</feature>
<dbReference type="Gene3D" id="1.10.287.950">
    <property type="entry name" value="Methyl-accepting chemotaxis protein"/>
    <property type="match status" value="1"/>
</dbReference>
<keyword evidence="4" id="KW-1185">Reference proteome</keyword>
<evidence type="ECO:0000313" key="3">
    <source>
        <dbReference type="EMBL" id="MFC3147243.1"/>
    </source>
</evidence>
<accession>A0ABV7GZZ5</accession>
<name>A0ABV7GZZ5_9BURK</name>
<comment type="caution">
    <text evidence="3">The sequence shown here is derived from an EMBL/GenBank/DDBJ whole genome shotgun (WGS) entry which is preliminary data.</text>
</comment>
<evidence type="ECO:0000256" key="2">
    <source>
        <dbReference type="SAM" id="Phobius"/>
    </source>
</evidence>
<dbReference type="RefSeq" id="WP_377302095.1">
    <property type="nucleotide sequence ID" value="NZ_CP180191.1"/>
</dbReference>
<dbReference type="EMBL" id="JBHRTI010000003">
    <property type="protein sequence ID" value="MFC3147243.1"/>
    <property type="molecule type" value="Genomic_DNA"/>
</dbReference>
<keyword evidence="1" id="KW-0175">Coiled coil</keyword>
<keyword evidence="2" id="KW-0812">Transmembrane</keyword>
<evidence type="ECO:0008006" key="5">
    <source>
        <dbReference type="Google" id="ProtNLM"/>
    </source>
</evidence>
<organism evidence="3 4">
    <name type="scientific">Piscinibacterium candidicorallinum</name>
    <dbReference type="NCBI Taxonomy" id="1793872"/>
    <lineage>
        <taxon>Bacteria</taxon>
        <taxon>Pseudomonadati</taxon>
        <taxon>Pseudomonadota</taxon>
        <taxon>Betaproteobacteria</taxon>
        <taxon>Burkholderiales</taxon>
        <taxon>Piscinibacterium</taxon>
    </lineage>
</organism>
<evidence type="ECO:0000256" key="1">
    <source>
        <dbReference type="SAM" id="Coils"/>
    </source>
</evidence>
<dbReference type="Proteomes" id="UP001595556">
    <property type="component" value="Unassembled WGS sequence"/>
</dbReference>
<keyword evidence="2" id="KW-0472">Membrane</keyword>
<gene>
    <name evidence="3" type="ORF">ACFOEN_06265</name>
</gene>
<proteinExistence type="predicted"/>
<sequence length="563" mass="60599">MNSWLAPIVDFLANNSVAVIIAAAFIVAVSVHRYWQWFRPAALDTQAALERLAAALQDSPAHEWHRTAQQARDACGSQSAVKQAWAETEERVFALEQGERRLHVMLSSPRDIWQADRLLGRSINVQLAEAAPNLLVGVGLLFTFFFLTLALTQATAALLPAPGSAAGADLTGATRGLLSAAGAKFLTSLTGLFASICWTIAQRNRMSRLQAAADAVVNTLAQRVPVGGTEMALFSQLSFGRATETNTRQTVELAEELLEESREQTGTFKRFETDLAVTLANAITKSFSPQMERMTEQLVGAVNGLAGRLGAMNEDALKKMMEEFSILIRDGMKADMENFKKTLAELAEVLSASGKSIGEAPKEIVETLQNLNTALQTLKETMNDLDLTLDNAANVARSGAETFDKSLSTADDFIARLRQSTQGIETAAGALERTSGTLDEVAGSVEELAREQREVVGAVRDATPQALQSIQQVIALLERTVSETATLMVQARDAMTTTARTLATTVSEVTTGVTEYSGEVAELHRKMDEALARAVGSLDKGVTGLEEAIEELGEVLSSRLPRG</sequence>
<reference evidence="4" key="1">
    <citation type="journal article" date="2019" name="Int. J. Syst. Evol. Microbiol.">
        <title>The Global Catalogue of Microorganisms (GCM) 10K type strain sequencing project: providing services to taxonomists for standard genome sequencing and annotation.</title>
        <authorList>
            <consortium name="The Broad Institute Genomics Platform"/>
            <consortium name="The Broad Institute Genome Sequencing Center for Infectious Disease"/>
            <person name="Wu L."/>
            <person name="Ma J."/>
        </authorList>
    </citation>
    <scope>NUCLEOTIDE SEQUENCE [LARGE SCALE GENOMIC DNA]</scope>
    <source>
        <strain evidence="4">KCTC 52168</strain>
    </source>
</reference>
<evidence type="ECO:0000313" key="4">
    <source>
        <dbReference type="Proteomes" id="UP001595556"/>
    </source>
</evidence>
<feature type="transmembrane region" description="Helical" evidence="2">
    <location>
        <begin position="181"/>
        <end position="201"/>
    </location>
</feature>
<feature type="transmembrane region" description="Helical" evidence="2">
    <location>
        <begin position="134"/>
        <end position="161"/>
    </location>
</feature>
<feature type="transmembrane region" description="Helical" evidence="2">
    <location>
        <begin position="12"/>
        <end position="31"/>
    </location>
</feature>
<keyword evidence="2" id="KW-1133">Transmembrane helix</keyword>
<protein>
    <recommendedName>
        <fullName evidence="5">Methyl-accepting chemotaxis protein</fullName>
    </recommendedName>
</protein>
<dbReference type="SUPFAM" id="SSF58104">
    <property type="entry name" value="Methyl-accepting chemotaxis protein (MCP) signaling domain"/>
    <property type="match status" value="1"/>
</dbReference>